<dbReference type="EMBL" id="JARZHI010000070">
    <property type="protein sequence ID" value="MDI1435966.1"/>
    <property type="molecule type" value="Genomic_DNA"/>
</dbReference>
<dbReference type="RefSeq" id="WP_136971518.1">
    <property type="nucleotide sequence ID" value="NZ_JARZHI010000070.1"/>
</dbReference>
<gene>
    <name evidence="1" type="ORF">QHF89_41055</name>
</gene>
<organism evidence="1 2">
    <name type="scientific">Polyangium sorediatum</name>
    <dbReference type="NCBI Taxonomy" id="889274"/>
    <lineage>
        <taxon>Bacteria</taxon>
        <taxon>Pseudomonadati</taxon>
        <taxon>Myxococcota</taxon>
        <taxon>Polyangia</taxon>
        <taxon>Polyangiales</taxon>
        <taxon>Polyangiaceae</taxon>
        <taxon>Polyangium</taxon>
    </lineage>
</organism>
<name>A0ABT6P5S0_9BACT</name>
<dbReference type="PROSITE" id="PS51257">
    <property type="entry name" value="PROKAR_LIPOPROTEIN"/>
    <property type="match status" value="1"/>
</dbReference>
<proteinExistence type="predicted"/>
<dbReference type="InterPro" id="IPR026435">
    <property type="entry name" value="Myxo_Cys_rpt"/>
</dbReference>
<accession>A0ABT6P5S0</accession>
<protein>
    <submittedName>
        <fullName evidence="1">Uncharacterized protein</fullName>
    </submittedName>
</protein>
<reference evidence="1 2" key="1">
    <citation type="submission" date="2023-04" db="EMBL/GenBank/DDBJ databases">
        <title>The genome sequence of Polyangium sorediatum DSM14670.</title>
        <authorList>
            <person name="Zhang X."/>
        </authorList>
    </citation>
    <scope>NUCLEOTIDE SEQUENCE [LARGE SCALE GENOMIC DNA]</scope>
    <source>
        <strain evidence="1 2">DSM 14670</strain>
    </source>
</reference>
<keyword evidence="2" id="KW-1185">Reference proteome</keyword>
<dbReference type="Proteomes" id="UP001160301">
    <property type="component" value="Unassembled WGS sequence"/>
</dbReference>
<sequence>MMTRRAAHAWALGLFLSMVTVTGGCYIEHGNGPWDDEWSEGTGGYGPAGICNDMCDHLAGCGAIDADAFAACIDGCNAQHASTPYLVETGCICVIEAGCVDLDAYACPGAPLPPPPGNGGEGGYGTGGGSSDTGGYGGGGVGVGGSGEGGWSSVECEADCDCAGGASCIDGACKVACVASCECPTGQSCVGGYCEAPPAPQLPCQVDCDCPSGQVCSAGVCAGD</sequence>
<dbReference type="NCBIfam" id="TIGR04201">
    <property type="entry name" value="Myxo_Cys_RPT"/>
    <property type="match status" value="1"/>
</dbReference>
<evidence type="ECO:0000313" key="2">
    <source>
        <dbReference type="Proteomes" id="UP001160301"/>
    </source>
</evidence>
<evidence type="ECO:0000313" key="1">
    <source>
        <dbReference type="EMBL" id="MDI1435966.1"/>
    </source>
</evidence>
<comment type="caution">
    <text evidence="1">The sequence shown here is derived from an EMBL/GenBank/DDBJ whole genome shotgun (WGS) entry which is preliminary data.</text>
</comment>